<sequence>MNQTEFAHHLGLSQSTLAMIEVGKRKFNDKHIKIICSTFNINEDWLRTGEGDMFNSSLYEKELIDIFDDLNPETQQYLIVMAKELLNTQHKLLSQNRVEDDQ</sequence>
<dbReference type="EMBL" id="FOEL01000028">
    <property type="protein sequence ID" value="SER83787.1"/>
    <property type="molecule type" value="Genomic_DNA"/>
</dbReference>
<evidence type="ECO:0000313" key="2">
    <source>
        <dbReference type="EMBL" id="SER83787.1"/>
    </source>
</evidence>
<evidence type="ECO:0000259" key="1">
    <source>
        <dbReference type="PROSITE" id="PS50943"/>
    </source>
</evidence>
<feature type="domain" description="HTH cro/C1-type" evidence="1">
    <location>
        <begin position="1"/>
        <end position="46"/>
    </location>
</feature>
<dbReference type="GO" id="GO:0003677">
    <property type="term" value="F:DNA binding"/>
    <property type="evidence" value="ECO:0007669"/>
    <property type="project" value="InterPro"/>
</dbReference>
<proteinExistence type="predicted"/>
<dbReference type="Pfam" id="PF01381">
    <property type="entry name" value="HTH_3"/>
    <property type="match status" value="1"/>
</dbReference>
<comment type="caution">
    <text evidence="2">The sequence shown here is derived from an EMBL/GenBank/DDBJ whole genome shotgun (WGS) entry which is preliminary data.</text>
</comment>
<dbReference type="InterPro" id="IPR010982">
    <property type="entry name" value="Lambda_DNA-bd_dom_sf"/>
</dbReference>
<dbReference type="CDD" id="cd00093">
    <property type="entry name" value="HTH_XRE"/>
    <property type="match status" value="1"/>
</dbReference>
<dbReference type="Proteomes" id="UP000199410">
    <property type="component" value="Unassembled WGS sequence"/>
</dbReference>
<evidence type="ECO:0000313" key="3">
    <source>
        <dbReference type="Proteomes" id="UP000199410"/>
    </source>
</evidence>
<organism evidence="2 3">
    <name type="scientific">Lysinibacillus fusiformis</name>
    <dbReference type="NCBI Taxonomy" id="28031"/>
    <lineage>
        <taxon>Bacteria</taxon>
        <taxon>Bacillati</taxon>
        <taxon>Bacillota</taxon>
        <taxon>Bacilli</taxon>
        <taxon>Bacillales</taxon>
        <taxon>Bacillaceae</taxon>
        <taxon>Lysinibacillus</taxon>
    </lineage>
</organism>
<dbReference type="Gene3D" id="1.10.260.40">
    <property type="entry name" value="lambda repressor-like DNA-binding domains"/>
    <property type="match status" value="1"/>
</dbReference>
<reference evidence="2 3" key="1">
    <citation type="submission" date="2016-10" db="EMBL/GenBank/DDBJ databases">
        <authorList>
            <person name="Varghese N."/>
            <person name="Submissions S."/>
        </authorList>
    </citation>
    <scope>NUCLEOTIDE SEQUENCE [LARGE SCALE GENOMIC DNA]</scope>
    <source>
        <strain evidence="2 3">TC-13</strain>
    </source>
</reference>
<name>A0A1H9SFP6_9BACI</name>
<protein>
    <submittedName>
        <fullName evidence="2">Helix-turn-helix</fullName>
    </submittedName>
</protein>
<dbReference type="PROSITE" id="PS50943">
    <property type="entry name" value="HTH_CROC1"/>
    <property type="match status" value="1"/>
</dbReference>
<gene>
    <name evidence="2" type="ORF">SAMN02787113_04712</name>
</gene>
<accession>A0A1H9SFP6</accession>
<dbReference type="InterPro" id="IPR001387">
    <property type="entry name" value="Cro/C1-type_HTH"/>
</dbReference>
<dbReference type="SUPFAM" id="SSF47413">
    <property type="entry name" value="lambda repressor-like DNA-binding domains"/>
    <property type="match status" value="1"/>
</dbReference>
<dbReference type="AlphaFoldDB" id="A0A1H9SFP6"/>